<evidence type="ECO:0000313" key="8">
    <source>
        <dbReference type="Proteomes" id="UP000192342"/>
    </source>
</evidence>
<dbReference type="STRING" id="1317117.ATO7_04125"/>
<dbReference type="Pfam" id="PF01152">
    <property type="entry name" value="Bac_globin"/>
    <property type="match status" value="1"/>
</dbReference>
<keyword evidence="5" id="KW-0408">Iron</keyword>
<evidence type="ECO:0000256" key="4">
    <source>
        <dbReference type="ARBA" id="ARBA00022723"/>
    </source>
</evidence>
<dbReference type="CDD" id="cd14773">
    <property type="entry name" value="TrHb2_PhHbO-like_O"/>
    <property type="match status" value="1"/>
</dbReference>
<keyword evidence="4" id="KW-0479">Metal-binding</keyword>
<dbReference type="InterPro" id="IPR044203">
    <property type="entry name" value="GlbO/GLB3-like"/>
</dbReference>
<evidence type="ECO:0000256" key="3">
    <source>
        <dbReference type="ARBA" id="ARBA00022617"/>
    </source>
</evidence>
<evidence type="ECO:0008006" key="9">
    <source>
        <dbReference type="Google" id="ProtNLM"/>
    </source>
</evidence>
<keyword evidence="8" id="KW-1185">Reference proteome</keyword>
<evidence type="ECO:0000256" key="2">
    <source>
        <dbReference type="ARBA" id="ARBA00022448"/>
    </source>
</evidence>
<dbReference type="InterPro" id="IPR019795">
    <property type="entry name" value="Globin_bac-like_CS"/>
</dbReference>
<dbReference type="PANTHER" id="PTHR47366:SF1">
    <property type="entry name" value="TWO-ON-TWO HEMOGLOBIN-3"/>
    <property type="match status" value="1"/>
</dbReference>
<dbReference type="GO" id="GO:0046872">
    <property type="term" value="F:metal ion binding"/>
    <property type="evidence" value="ECO:0007669"/>
    <property type="project" value="UniProtKB-KW"/>
</dbReference>
<gene>
    <name evidence="7" type="ORF">ATO7_04125</name>
</gene>
<dbReference type="InterPro" id="IPR001486">
    <property type="entry name" value="Hemoglobin_trunc"/>
</dbReference>
<reference evidence="7 8" key="1">
    <citation type="submission" date="2013-04" db="EMBL/GenBank/DDBJ databases">
        <title>Oceanococcus atlanticus 22II-S10r2 Genome Sequencing.</title>
        <authorList>
            <person name="Lai Q."/>
            <person name="Li G."/>
            <person name="Shao Z."/>
        </authorList>
    </citation>
    <scope>NUCLEOTIDE SEQUENCE [LARGE SCALE GENOMIC DNA]</scope>
    <source>
        <strain evidence="7 8">22II-S10r2</strain>
    </source>
</reference>
<name>A0A1Y1SH91_9GAMM</name>
<comment type="caution">
    <text evidence="7">The sequence shown here is derived from an EMBL/GenBank/DDBJ whole genome shotgun (WGS) entry which is preliminary data.</text>
</comment>
<dbReference type="OrthoDB" id="9790913at2"/>
<dbReference type="EMBL" id="AQQV01000001">
    <property type="protein sequence ID" value="ORE89034.1"/>
    <property type="molecule type" value="Genomic_DNA"/>
</dbReference>
<protein>
    <recommendedName>
        <fullName evidence="9">Globin</fullName>
    </recommendedName>
</protein>
<dbReference type="PROSITE" id="PS01213">
    <property type="entry name" value="GLOBIN_FAM_2"/>
    <property type="match status" value="1"/>
</dbReference>
<sequence length="148" mass="16706">MSEQKPPAAAFGTLDATYQAAGGEAGIRRLVDSFYAIMGQNPAYARIYHWHRNVPEARDKLARFLCGWMGGPRRYREKYGPINIPQVHGHLPVTNAERDMWLNCMAEALAEQPYSDELRAYLREQLAVPAQRITDRCAVQAGLKTQSE</sequence>
<evidence type="ECO:0000313" key="7">
    <source>
        <dbReference type="EMBL" id="ORE89034.1"/>
    </source>
</evidence>
<dbReference type="Gene3D" id="1.10.490.10">
    <property type="entry name" value="Globins"/>
    <property type="match status" value="1"/>
</dbReference>
<accession>A0A1Y1SH91</accession>
<dbReference type="GO" id="GO:0020037">
    <property type="term" value="F:heme binding"/>
    <property type="evidence" value="ECO:0007669"/>
    <property type="project" value="InterPro"/>
</dbReference>
<keyword evidence="2" id="KW-0813">Transport</keyword>
<proteinExistence type="inferred from homology"/>
<comment type="similarity">
    <text evidence="6">Belongs to the truncated hemoglobin family. Group II subfamily.</text>
</comment>
<evidence type="ECO:0000256" key="1">
    <source>
        <dbReference type="ARBA" id="ARBA00001971"/>
    </source>
</evidence>
<keyword evidence="3" id="KW-0349">Heme</keyword>
<evidence type="ECO:0000256" key="5">
    <source>
        <dbReference type="ARBA" id="ARBA00023004"/>
    </source>
</evidence>
<evidence type="ECO:0000256" key="6">
    <source>
        <dbReference type="ARBA" id="ARBA00034496"/>
    </source>
</evidence>
<dbReference type="RefSeq" id="WP_083559806.1">
    <property type="nucleotide sequence ID" value="NZ_AQQV01000001.1"/>
</dbReference>
<dbReference type="GO" id="GO:0005344">
    <property type="term" value="F:oxygen carrier activity"/>
    <property type="evidence" value="ECO:0007669"/>
    <property type="project" value="InterPro"/>
</dbReference>
<dbReference type="GO" id="GO:0019825">
    <property type="term" value="F:oxygen binding"/>
    <property type="evidence" value="ECO:0007669"/>
    <property type="project" value="InterPro"/>
</dbReference>
<dbReference type="AlphaFoldDB" id="A0A1Y1SH91"/>
<organism evidence="7 8">
    <name type="scientific">Oceanococcus atlanticus</name>
    <dbReference type="NCBI Taxonomy" id="1317117"/>
    <lineage>
        <taxon>Bacteria</taxon>
        <taxon>Pseudomonadati</taxon>
        <taxon>Pseudomonadota</taxon>
        <taxon>Gammaproteobacteria</taxon>
        <taxon>Chromatiales</taxon>
        <taxon>Oceanococcaceae</taxon>
        <taxon>Oceanococcus</taxon>
    </lineage>
</organism>
<dbReference type="Proteomes" id="UP000192342">
    <property type="component" value="Unassembled WGS sequence"/>
</dbReference>
<dbReference type="InterPro" id="IPR012292">
    <property type="entry name" value="Globin/Proto"/>
</dbReference>
<dbReference type="SUPFAM" id="SSF46458">
    <property type="entry name" value="Globin-like"/>
    <property type="match status" value="1"/>
</dbReference>
<dbReference type="PANTHER" id="PTHR47366">
    <property type="entry name" value="TWO-ON-TWO HEMOGLOBIN-3"/>
    <property type="match status" value="1"/>
</dbReference>
<dbReference type="InterPro" id="IPR009050">
    <property type="entry name" value="Globin-like_sf"/>
</dbReference>
<comment type="cofactor">
    <cofactor evidence="1">
        <name>heme</name>
        <dbReference type="ChEBI" id="CHEBI:30413"/>
    </cofactor>
</comment>